<dbReference type="SMART" id="SM01017">
    <property type="entry name" value="Arrestin_C"/>
    <property type="match status" value="1"/>
</dbReference>
<protein>
    <recommendedName>
        <fullName evidence="2">Arrestin C-terminal-like domain-containing protein</fullName>
    </recommendedName>
</protein>
<evidence type="ECO:0000313" key="4">
    <source>
        <dbReference type="EnsemblMetazoa" id="HelroP170968"/>
    </source>
</evidence>
<dbReference type="Gene3D" id="2.60.40.640">
    <property type="match status" value="1"/>
</dbReference>
<evidence type="ECO:0000256" key="1">
    <source>
        <dbReference type="SAM" id="MobiDB-lite"/>
    </source>
</evidence>
<dbReference type="EnsemblMetazoa" id="HelroT170968">
    <property type="protein sequence ID" value="HelroP170968"/>
    <property type="gene ID" value="HelroG170968"/>
</dbReference>
<feature type="region of interest" description="Disordered" evidence="1">
    <location>
        <begin position="356"/>
        <end position="378"/>
    </location>
</feature>
<gene>
    <name evidence="4" type="primary">20203429</name>
    <name evidence="3" type="ORF">HELRODRAFT_170968</name>
</gene>
<dbReference type="EMBL" id="AMQM01003724">
    <property type="status" value="NOT_ANNOTATED_CDS"/>
    <property type="molecule type" value="Genomic_DNA"/>
</dbReference>
<dbReference type="EMBL" id="AMQM01003723">
    <property type="status" value="NOT_ANNOTATED_CDS"/>
    <property type="molecule type" value="Genomic_DNA"/>
</dbReference>
<evidence type="ECO:0000259" key="2">
    <source>
        <dbReference type="SMART" id="SM01017"/>
    </source>
</evidence>
<dbReference type="Proteomes" id="UP000015101">
    <property type="component" value="Unassembled WGS sequence"/>
</dbReference>
<reference evidence="3 5" key="2">
    <citation type="journal article" date="2013" name="Nature">
        <title>Insights into bilaterian evolution from three spiralian genomes.</title>
        <authorList>
            <person name="Simakov O."/>
            <person name="Marletaz F."/>
            <person name="Cho S.J."/>
            <person name="Edsinger-Gonzales E."/>
            <person name="Havlak P."/>
            <person name="Hellsten U."/>
            <person name="Kuo D.H."/>
            <person name="Larsson T."/>
            <person name="Lv J."/>
            <person name="Arendt D."/>
            <person name="Savage R."/>
            <person name="Osoegawa K."/>
            <person name="de Jong P."/>
            <person name="Grimwood J."/>
            <person name="Chapman J.A."/>
            <person name="Shapiro H."/>
            <person name="Aerts A."/>
            <person name="Otillar R.P."/>
            <person name="Terry A.Y."/>
            <person name="Boore J.L."/>
            <person name="Grigoriev I.V."/>
            <person name="Lindberg D.R."/>
            <person name="Seaver E.C."/>
            <person name="Weisblat D.A."/>
            <person name="Putnam N.H."/>
            <person name="Rokhsar D.S."/>
        </authorList>
    </citation>
    <scope>NUCLEOTIDE SEQUENCE</scope>
</reference>
<feature type="region of interest" description="Disordered" evidence="1">
    <location>
        <begin position="115"/>
        <end position="153"/>
    </location>
</feature>
<name>T1F3N0_HELRO</name>
<dbReference type="InParanoid" id="T1F3N0"/>
<dbReference type="Pfam" id="PF02752">
    <property type="entry name" value="Arrestin_C"/>
    <property type="match status" value="1"/>
</dbReference>
<organism evidence="4 5">
    <name type="scientific">Helobdella robusta</name>
    <name type="common">Californian leech</name>
    <dbReference type="NCBI Taxonomy" id="6412"/>
    <lineage>
        <taxon>Eukaryota</taxon>
        <taxon>Metazoa</taxon>
        <taxon>Spiralia</taxon>
        <taxon>Lophotrochozoa</taxon>
        <taxon>Annelida</taxon>
        <taxon>Clitellata</taxon>
        <taxon>Hirudinea</taxon>
        <taxon>Rhynchobdellida</taxon>
        <taxon>Glossiphoniidae</taxon>
        <taxon>Helobdella</taxon>
    </lineage>
</organism>
<reference evidence="4" key="3">
    <citation type="submission" date="2015-06" db="UniProtKB">
        <authorList>
            <consortium name="EnsemblMetazoa"/>
        </authorList>
    </citation>
    <scope>IDENTIFICATION</scope>
</reference>
<dbReference type="EMBL" id="KB096275">
    <property type="protein sequence ID" value="ESO06933.1"/>
    <property type="molecule type" value="Genomic_DNA"/>
</dbReference>
<feature type="compositionally biased region" description="Acidic residues" evidence="1">
    <location>
        <begin position="115"/>
        <end position="136"/>
    </location>
</feature>
<dbReference type="OrthoDB" id="2333384at2759"/>
<dbReference type="SUPFAM" id="SSF81296">
    <property type="entry name" value="E set domains"/>
    <property type="match status" value="1"/>
</dbReference>
<dbReference type="GO" id="GO:0004402">
    <property type="term" value="F:histone acetyltransferase activity"/>
    <property type="evidence" value="ECO:0000318"/>
    <property type="project" value="GO_Central"/>
</dbReference>
<dbReference type="GeneID" id="20203429"/>
<feature type="region of interest" description="Disordered" evidence="1">
    <location>
        <begin position="437"/>
        <end position="477"/>
    </location>
</feature>
<feature type="domain" description="Arrestin C-terminal-like" evidence="2">
    <location>
        <begin position="551"/>
        <end position="790"/>
    </location>
</feature>
<feature type="region of interest" description="Disordered" evidence="1">
    <location>
        <begin position="303"/>
        <end position="323"/>
    </location>
</feature>
<dbReference type="InterPro" id="IPR014756">
    <property type="entry name" value="Ig_E-set"/>
</dbReference>
<dbReference type="InterPro" id="IPR011022">
    <property type="entry name" value="Arrestin_C-like"/>
</dbReference>
<keyword evidence="5" id="KW-1185">Reference proteome</keyword>
<dbReference type="RefSeq" id="XP_009015029.1">
    <property type="nucleotide sequence ID" value="XM_009016781.1"/>
</dbReference>
<dbReference type="HOGENOM" id="CLU_337796_0_0_1"/>
<evidence type="ECO:0000313" key="5">
    <source>
        <dbReference type="Proteomes" id="UP000015101"/>
    </source>
</evidence>
<feature type="region of interest" description="Disordered" evidence="1">
    <location>
        <begin position="54"/>
        <end position="85"/>
    </location>
</feature>
<dbReference type="InterPro" id="IPR014752">
    <property type="entry name" value="Arrestin-like_C"/>
</dbReference>
<dbReference type="STRING" id="6412.T1F3N0"/>
<feature type="compositionally biased region" description="Acidic residues" evidence="1">
    <location>
        <begin position="75"/>
        <end position="85"/>
    </location>
</feature>
<dbReference type="KEGG" id="hro:HELRODRAFT_170968"/>
<reference evidence="5" key="1">
    <citation type="submission" date="2012-12" db="EMBL/GenBank/DDBJ databases">
        <authorList>
            <person name="Hellsten U."/>
            <person name="Grimwood J."/>
            <person name="Chapman J.A."/>
            <person name="Shapiro H."/>
            <person name="Aerts A."/>
            <person name="Otillar R.P."/>
            <person name="Terry A.Y."/>
            <person name="Boore J.L."/>
            <person name="Simakov O."/>
            <person name="Marletaz F."/>
            <person name="Cho S.-J."/>
            <person name="Edsinger-Gonzales E."/>
            <person name="Havlak P."/>
            <person name="Kuo D.-H."/>
            <person name="Larsson T."/>
            <person name="Lv J."/>
            <person name="Arendt D."/>
            <person name="Savage R."/>
            <person name="Osoegawa K."/>
            <person name="de Jong P."/>
            <person name="Lindberg D.R."/>
            <person name="Seaver E.C."/>
            <person name="Weisblat D.A."/>
            <person name="Putnam N.H."/>
            <person name="Grigoriev I.V."/>
            <person name="Rokhsar D.S."/>
        </authorList>
    </citation>
    <scope>NUCLEOTIDE SEQUENCE</scope>
</reference>
<feature type="compositionally biased region" description="Low complexity" evidence="1">
    <location>
        <begin position="462"/>
        <end position="477"/>
    </location>
</feature>
<dbReference type="CTD" id="20203429"/>
<proteinExistence type="predicted"/>
<evidence type="ECO:0000313" key="3">
    <source>
        <dbReference type="EMBL" id="ESO06933.1"/>
    </source>
</evidence>
<accession>T1F3N0</accession>
<feature type="region of interest" description="Disordered" evidence="1">
    <location>
        <begin position="210"/>
        <end position="230"/>
    </location>
</feature>
<feature type="compositionally biased region" description="Basic residues" evidence="1">
    <location>
        <begin position="360"/>
        <end position="371"/>
    </location>
</feature>
<dbReference type="AlphaFoldDB" id="T1F3N0"/>
<sequence>MTFAFVAQIIRYLTFRRLNFTTQNLPSHEIMRRKKRKGSQLTVRLRGTVAATNKPSKIIIVHNRRKKNSNKNSTDDDDEDDDDDEVITSCEYSRGKKWSKVRHRTDTVVDESLELFINGDDDDDDDDDDNNNDDDNDNIRHDGDDDNDEKEDSLGNVIRTGAADNLRVHLPDVIDHVTEYKPHANQQRARNKQELHRLKYNKQKTTKNITADTDTNNHNNNKNTNNTTNETTTQLTYLKKQKSNSLLLLAADSKEQLIVKSISFIVLRVLDLKYVPLAQNEVYLTREKILNTENNNYRICCSNSKSSSSSKSSNSGNKSSSCSSCSCCCAIFRACFRFLNNCLCFHSFCCANRKNGSSKIGKKQRHRKKFQQHGNNNINDSNSKHYCYNNNSNSKICTDFLKNNISQLELLSIKSGDGSHKNGADTTTTATSATTTATNTIDDKSHKSAKCPSTHETTSAQTTSSKTNISSDSSSSTCVMKNNNDNKINYNNPNYSNTKNHNNLNNDNNETILIADKIENSRTVDKIMPQQKINKSIKNKQQQQQQHQHQQNEKFVCSLQLEKTGFVPGEDVNVTAGVENLSYKYIRSTYVALKQIVRLRWNFPRKSKVSSRDAKQFLCQKYTKDVFRVSGGVLNPGDTAYYHDIVHIPPLPPTHLSSSAILANVTDVNIISGEGTGSGCYGVRGTGCYGGIDGDCVGGGRGGGESAVGDLEGIGGEKQIVEISYAVTGKTNTAVFLVPIGLFLGEKGGKKIELKAGPNLNFKCPTVGIMYKDKSNFEIRQPITIGTSPLTDIQSPWATLVPSYSRYSHSSGEIEDYTEDDMNNGKTNHVYKYYKVLFQGKVT</sequence>